<dbReference type="EMBL" id="CM047592">
    <property type="protein sequence ID" value="KAI9917440.1"/>
    <property type="molecule type" value="Genomic_DNA"/>
</dbReference>
<name>A0ACC0WF26_9STRA</name>
<evidence type="ECO:0000313" key="2">
    <source>
        <dbReference type="Proteomes" id="UP001163321"/>
    </source>
</evidence>
<protein>
    <submittedName>
        <fullName evidence="1">Uncharacterized protein</fullName>
    </submittedName>
</protein>
<accession>A0ACC0WF26</accession>
<dbReference type="Proteomes" id="UP001163321">
    <property type="component" value="Chromosome 13"/>
</dbReference>
<gene>
    <name evidence="1" type="ORF">PsorP6_012422</name>
</gene>
<sequence length="78" mass="8801">MLMKKPRTQIEKFRAKMVVSRLYNVFDRDGNGQIDISELASGLSVLCKGARDAKVKAAFRLYDFNVDGFISLEDINVS</sequence>
<evidence type="ECO:0000313" key="1">
    <source>
        <dbReference type="EMBL" id="KAI9917440.1"/>
    </source>
</evidence>
<reference evidence="1 2" key="1">
    <citation type="journal article" date="2022" name="bioRxiv">
        <title>The genome of the oomycete Peronosclerospora sorghi, a cosmopolitan pathogen of maize and sorghum, is inflated with dispersed pseudogenes.</title>
        <authorList>
            <person name="Fletcher K."/>
            <person name="Martin F."/>
            <person name="Isakeit T."/>
            <person name="Cavanaugh K."/>
            <person name="Magill C."/>
            <person name="Michelmore R."/>
        </authorList>
    </citation>
    <scope>NUCLEOTIDE SEQUENCE [LARGE SCALE GENOMIC DNA]</scope>
    <source>
        <strain evidence="1">P6</strain>
    </source>
</reference>
<keyword evidence="2" id="KW-1185">Reference proteome</keyword>
<proteinExistence type="predicted"/>
<organism evidence="1 2">
    <name type="scientific">Peronosclerospora sorghi</name>
    <dbReference type="NCBI Taxonomy" id="230839"/>
    <lineage>
        <taxon>Eukaryota</taxon>
        <taxon>Sar</taxon>
        <taxon>Stramenopiles</taxon>
        <taxon>Oomycota</taxon>
        <taxon>Peronosporomycetes</taxon>
        <taxon>Peronosporales</taxon>
        <taxon>Peronosporaceae</taxon>
        <taxon>Peronosclerospora</taxon>
    </lineage>
</organism>
<comment type="caution">
    <text evidence="1">The sequence shown here is derived from an EMBL/GenBank/DDBJ whole genome shotgun (WGS) entry which is preliminary data.</text>
</comment>